<dbReference type="RefSeq" id="WP_013968354.1">
    <property type="nucleotide sequence ID" value="NC_015732.1"/>
</dbReference>
<dbReference type="InterPro" id="IPR003593">
    <property type="entry name" value="AAA+_ATPase"/>
</dbReference>
<accession>F8F1J0</accession>
<dbReference type="Pfam" id="PF13635">
    <property type="entry name" value="DUF4143"/>
    <property type="match status" value="1"/>
</dbReference>
<dbReference type="Pfam" id="PF13173">
    <property type="entry name" value="AAA_14"/>
    <property type="match status" value="1"/>
</dbReference>
<gene>
    <name evidence="3" type="ordered locus">Spica_0889</name>
</gene>
<organism evidence="3 4">
    <name type="scientific">Gracilinema caldarium (strain ATCC 51460 / DSM 7334 / H1)</name>
    <name type="common">Treponema caldarium</name>
    <dbReference type="NCBI Taxonomy" id="744872"/>
    <lineage>
        <taxon>Bacteria</taxon>
        <taxon>Pseudomonadati</taxon>
        <taxon>Spirochaetota</taxon>
        <taxon>Spirochaetia</taxon>
        <taxon>Spirochaetales</taxon>
        <taxon>Breznakiellaceae</taxon>
        <taxon>Gracilinema</taxon>
    </lineage>
</organism>
<dbReference type="InterPro" id="IPR041682">
    <property type="entry name" value="AAA_14"/>
</dbReference>
<dbReference type="EMBL" id="CP002868">
    <property type="protein sequence ID" value="AEJ19043.1"/>
    <property type="molecule type" value="Genomic_DNA"/>
</dbReference>
<evidence type="ECO:0000256" key="1">
    <source>
        <dbReference type="ARBA" id="ARBA00023125"/>
    </source>
</evidence>
<dbReference type="eggNOG" id="COG1373">
    <property type="taxonomic scope" value="Bacteria"/>
</dbReference>
<dbReference type="OrthoDB" id="9801684at2"/>
<dbReference type="PANTHER" id="PTHR43566:SF1">
    <property type="entry name" value="AAA+ ATPASE DOMAIN-CONTAINING PROTEIN"/>
    <property type="match status" value="1"/>
</dbReference>
<dbReference type="Proteomes" id="UP000000503">
    <property type="component" value="Chromosome"/>
</dbReference>
<dbReference type="HOGENOM" id="CLU_041527_3_2_12"/>
<dbReference type="PANTHER" id="PTHR43566">
    <property type="entry name" value="CONSERVED PROTEIN"/>
    <property type="match status" value="1"/>
</dbReference>
<evidence type="ECO:0000313" key="3">
    <source>
        <dbReference type="EMBL" id="AEJ19043.1"/>
    </source>
</evidence>
<keyword evidence="1" id="KW-0238">DNA-binding</keyword>
<dbReference type="STRING" id="744872.Spica_0889"/>
<dbReference type="AlphaFoldDB" id="F8F1J0"/>
<dbReference type="InterPro" id="IPR025420">
    <property type="entry name" value="DUF4143"/>
</dbReference>
<protein>
    <submittedName>
        <fullName evidence="3">AAA ATPase</fullName>
    </submittedName>
</protein>
<dbReference type="KEGG" id="scd:Spica_0889"/>
<dbReference type="GO" id="GO:0003677">
    <property type="term" value="F:DNA binding"/>
    <property type="evidence" value="ECO:0007669"/>
    <property type="project" value="UniProtKB-KW"/>
</dbReference>
<dbReference type="Gene3D" id="3.40.50.300">
    <property type="entry name" value="P-loop containing nucleotide triphosphate hydrolases"/>
    <property type="match status" value="1"/>
</dbReference>
<evidence type="ECO:0000313" key="4">
    <source>
        <dbReference type="Proteomes" id="UP000000503"/>
    </source>
</evidence>
<dbReference type="SUPFAM" id="SSF52540">
    <property type="entry name" value="P-loop containing nucleoside triphosphate hydrolases"/>
    <property type="match status" value="1"/>
</dbReference>
<evidence type="ECO:0000259" key="2">
    <source>
        <dbReference type="SMART" id="SM00382"/>
    </source>
</evidence>
<reference evidence="4" key="1">
    <citation type="journal article" date="2013" name="Stand. Genomic Sci.">
        <title>Genome sequence of the thermophilic fresh-water bacterium Spirochaeta caldaria type strain (H1(T)), reclassification of Spirochaeta caldaria, Spirochaeta stenostrepta, and Spirochaeta zuelzerae in the genus Treponema as Treponema caldaria comb. nov., Treponema stenostrepta comb. nov., and Treponema zuelzerae comb. nov., and emendation of the genus Treponema.</title>
        <authorList>
            <person name="Abt B."/>
            <person name="Goker M."/>
            <person name="Scheuner C."/>
            <person name="Han C."/>
            <person name="Lu M."/>
            <person name="Misra M."/>
            <person name="Lapidus A."/>
            <person name="Nolan M."/>
            <person name="Lucas S."/>
            <person name="Hammon N."/>
            <person name="Deshpande S."/>
            <person name="Cheng J.F."/>
            <person name="Tapia R."/>
            <person name="Goodwin L.A."/>
            <person name="Pitluck S."/>
            <person name="Liolios K."/>
            <person name="Pagani I."/>
            <person name="Ivanova N."/>
            <person name="Mavromatis K."/>
            <person name="Mikhailova N."/>
            <person name="Huntemann M."/>
            <person name="Pati A."/>
            <person name="Chen A."/>
            <person name="Palaniappan K."/>
            <person name="Land M."/>
            <person name="Hauser L."/>
            <person name="Jeffries C.D."/>
            <person name="Rohde M."/>
            <person name="Spring S."/>
            <person name="Gronow S."/>
            <person name="Detter J.C."/>
            <person name="Bristow J."/>
            <person name="Eisen J.A."/>
            <person name="Markowitz V."/>
            <person name="Hugenholtz P."/>
            <person name="Kyrpides N.C."/>
            <person name="Woyke T."/>
            <person name="Klenk H.P."/>
        </authorList>
    </citation>
    <scope>NUCLEOTIDE SEQUENCE</scope>
    <source>
        <strain evidence="4">ATCC 51460 / DSM 7334 / H1</strain>
    </source>
</reference>
<feature type="domain" description="AAA+ ATPase" evidence="2">
    <location>
        <begin position="15"/>
        <end position="137"/>
    </location>
</feature>
<dbReference type="InterPro" id="IPR036390">
    <property type="entry name" value="WH_DNA-bd_sf"/>
</dbReference>
<name>F8F1J0_GRAC1</name>
<keyword evidence="4" id="KW-1185">Reference proteome</keyword>
<dbReference type="InterPro" id="IPR027417">
    <property type="entry name" value="P-loop_NTPase"/>
</dbReference>
<proteinExistence type="predicted"/>
<sequence>MFLRAYEPLEKHLEVGKALIIFGPRRTGKTTILQQFLKKTHKRYKLDSGDNIRVRDILGSQDFSRIISYLEGYDIYAIDEAQNIPSIGMALKIIVDQCPNMQVVVTGSSSFELAGQIGEPLTGRKKTFILYPMSQLELLQSYNRFELTEGLSDFLVFGSYPEVLTASTYNKKKELLYELTQSYLLKDILAFDKIKHSRTLLDLLMLLAYQIGNEVSLNELATKLNIDVKTVQRYLDLLEKTFVIIRFNGFSRNLRDEVTNKAKYYFIDTGIRNALINQFNPLDMRNDQGALWENFMQVERIKYRTYKGMYAHSYFWRTYQQQEIDLIEEYEGKLHAFEFKWSSKKQVRPPKTWSTAYPDADYKVITPENYQSIIL</sequence>
<dbReference type="SMART" id="SM00382">
    <property type="entry name" value="AAA"/>
    <property type="match status" value="1"/>
</dbReference>
<dbReference type="SUPFAM" id="SSF46785">
    <property type="entry name" value="Winged helix' DNA-binding domain"/>
    <property type="match status" value="1"/>
</dbReference>